<dbReference type="GO" id="GO:0005737">
    <property type="term" value="C:cytoplasm"/>
    <property type="evidence" value="ECO:0007669"/>
    <property type="project" value="UniProtKB-SubCell"/>
</dbReference>
<evidence type="ECO:0000313" key="5">
    <source>
        <dbReference type="Proteomes" id="UP000542776"/>
    </source>
</evidence>
<comment type="subcellular location">
    <subcellularLocation>
        <location evidence="3">Cytoplasm</location>
    </subcellularLocation>
</comment>
<comment type="caution">
    <text evidence="4">The sequence shown here is derived from an EMBL/GenBank/DDBJ whole genome shotgun (WGS) entry which is preliminary data.</text>
</comment>
<keyword evidence="5" id="KW-1185">Reference proteome</keyword>
<evidence type="ECO:0000256" key="1">
    <source>
        <dbReference type="ARBA" id="ARBA00022988"/>
    </source>
</evidence>
<protein>
    <recommendedName>
        <fullName evidence="3">Urease accessory protein UreF</fullName>
    </recommendedName>
</protein>
<dbReference type="EMBL" id="JACIEK010000001">
    <property type="protein sequence ID" value="MBB3997369.1"/>
    <property type="molecule type" value="Genomic_DNA"/>
</dbReference>
<sequence>MADGRGPLPPSDPVATGDLLKLMAWLSPAFPVGAFAYSHGLESAIADGLVRSRADASGWIAALLRRGSGWNDLVLFAEAHRAVSRGDAAALGEVAELGAALAGSAERRIETLDLGLAFAAAAEPWSGGDDRSDIGAAFDPAGGEGGLPYPVAIGALAARHALLLEPALAAFAQAFAANLLGAAVRLVPLGQRDAVAALHALEPLVTHAARAAASSSLDDLGSAAILSEIAAMRHETLSTRLFRT</sequence>
<comment type="similarity">
    <text evidence="3">Belongs to the UreF family.</text>
</comment>
<reference evidence="4 5" key="1">
    <citation type="submission" date="2020-08" db="EMBL/GenBank/DDBJ databases">
        <title>Genomic Encyclopedia of Type Strains, Phase IV (KMG-IV): sequencing the most valuable type-strain genomes for metagenomic binning, comparative biology and taxonomic classification.</title>
        <authorList>
            <person name="Goeker M."/>
        </authorList>
    </citation>
    <scope>NUCLEOTIDE SEQUENCE [LARGE SCALE GENOMIC DNA]</scope>
    <source>
        <strain evidence="4 5">DSM 102238</strain>
    </source>
</reference>
<keyword evidence="2 3" id="KW-0143">Chaperone</keyword>
<evidence type="ECO:0000313" key="4">
    <source>
        <dbReference type="EMBL" id="MBB3997369.1"/>
    </source>
</evidence>
<name>A0A7W6H4N1_9HYPH</name>
<organism evidence="4 5">
    <name type="scientific">Aureimonas pseudogalii</name>
    <dbReference type="NCBI Taxonomy" id="1744844"/>
    <lineage>
        <taxon>Bacteria</taxon>
        <taxon>Pseudomonadati</taxon>
        <taxon>Pseudomonadota</taxon>
        <taxon>Alphaproteobacteria</taxon>
        <taxon>Hyphomicrobiales</taxon>
        <taxon>Aurantimonadaceae</taxon>
        <taxon>Aureimonas</taxon>
    </lineage>
</organism>
<comment type="subunit">
    <text evidence="3">UreD, UreF and UreG form a complex that acts as a GTP-hydrolysis-dependent molecular chaperone, activating the urease apoprotein by helping to assemble the nickel containing metallocenter of UreC. The UreE protein probably delivers the nickel.</text>
</comment>
<dbReference type="Proteomes" id="UP000542776">
    <property type="component" value="Unassembled WGS sequence"/>
</dbReference>
<comment type="function">
    <text evidence="3">Required for maturation of urease via the functional incorporation of the urease nickel metallocenter.</text>
</comment>
<evidence type="ECO:0000256" key="2">
    <source>
        <dbReference type="ARBA" id="ARBA00023186"/>
    </source>
</evidence>
<accession>A0A7W6H4N1</accession>
<keyword evidence="3" id="KW-0963">Cytoplasm</keyword>
<dbReference type="PANTHER" id="PTHR33620">
    <property type="entry name" value="UREASE ACCESSORY PROTEIN F"/>
    <property type="match status" value="1"/>
</dbReference>
<dbReference type="HAMAP" id="MF_01385">
    <property type="entry name" value="UreF"/>
    <property type="match status" value="1"/>
</dbReference>
<dbReference type="Pfam" id="PF01730">
    <property type="entry name" value="UreF"/>
    <property type="match status" value="1"/>
</dbReference>
<evidence type="ECO:0000256" key="3">
    <source>
        <dbReference type="HAMAP-Rule" id="MF_01385"/>
    </source>
</evidence>
<dbReference type="PANTHER" id="PTHR33620:SF1">
    <property type="entry name" value="UREASE ACCESSORY PROTEIN F"/>
    <property type="match status" value="1"/>
</dbReference>
<dbReference type="InterPro" id="IPR002639">
    <property type="entry name" value="UreF"/>
</dbReference>
<dbReference type="InterPro" id="IPR038277">
    <property type="entry name" value="UreF_sf"/>
</dbReference>
<gene>
    <name evidence="3" type="primary">ureF</name>
    <name evidence="4" type="ORF">GGR04_001190</name>
</gene>
<dbReference type="RefSeq" id="WP_183198787.1">
    <property type="nucleotide sequence ID" value="NZ_JACIEK010000001.1"/>
</dbReference>
<proteinExistence type="inferred from homology"/>
<dbReference type="PIRSF" id="PIRSF009467">
    <property type="entry name" value="Ureas_acces_UreF"/>
    <property type="match status" value="1"/>
</dbReference>
<dbReference type="GO" id="GO:0016151">
    <property type="term" value="F:nickel cation binding"/>
    <property type="evidence" value="ECO:0007669"/>
    <property type="project" value="UniProtKB-UniRule"/>
</dbReference>
<dbReference type="Gene3D" id="1.10.4190.10">
    <property type="entry name" value="Urease accessory protein UreF"/>
    <property type="match status" value="1"/>
</dbReference>
<dbReference type="AlphaFoldDB" id="A0A7W6H4N1"/>
<keyword evidence="1 3" id="KW-0996">Nickel insertion</keyword>